<comment type="caution">
    <text evidence="1">The sequence shown here is derived from an EMBL/GenBank/DDBJ whole genome shotgun (WGS) entry which is preliminary data.</text>
</comment>
<proteinExistence type="predicted"/>
<dbReference type="Proteomes" id="UP001056120">
    <property type="component" value="Linkage Group LG09"/>
</dbReference>
<reference evidence="2" key="1">
    <citation type="journal article" date="2022" name="Mol. Ecol. Resour.">
        <title>The genomes of chicory, endive, great burdock and yacon provide insights into Asteraceae palaeo-polyploidization history and plant inulin production.</title>
        <authorList>
            <person name="Fan W."/>
            <person name="Wang S."/>
            <person name="Wang H."/>
            <person name="Wang A."/>
            <person name="Jiang F."/>
            <person name="Liu H."/>
            <person name="Zhao H."/>
            <person name="Xu D."/>
            <person name="Zhang Y."/>
        </authorList>
    </citation>
    <scope>NUCLEOTIDE SEQUENCE [LARGE SCALE GENOMIC DNA]</scope>
    <source>
        <strain evidence="2">cv. Yunnan</strain>
    </source>
</reference>
<evidence type="ECO:0000313" key="1">
    <source>
        <dbReference type="EMBL" id="KAI3804859.1"/>
    </source>
</evidence>
<organism evidence="1 2">
    <name type="scientific">Smallanthus sonchifolius</name>
    <dbReference type="NCBI Taxonomy" id="185202"/>
    <lineage>
        <taxon>Eukaryota</taxon>
        <taxon>Viridiplantae</taxon>
        <taxon>Streptophyta</taxon>
        <taxon>Embryophyta</taxon>
        <taxon>Tracheophyta</taxon>
        <taxon>Spermatophyta</taxon>
        <taxon>Magnoliopsida</taxon>
        <taxon>eudicotyledons</taxon>
        <taxon>Gunneridae</taxon>
        <taxon>Pentapetalae</taxon>
        <taxon>asterids</taxon>
        <taxon>campanulids</taxon>
        <taxon>Asterales</taxon>
        <taxon>Asteraceae</taxon>
        <taxon>Asteroideae</taxon>
        <taxon>Heliantheae alliance</taxon>
        <taxon>Millerieae</taxon>
        <taxon>Smallanthus</taxon>
    </lineage>
</organism>
<protein>
    <submittedName>
        <fullName evidence="1">Uncharacterized protein</fullName>
    </submittedName>
</protein>
<gene>
    <name evidence="1" type="ORF">L1987_26711</name>
</gene>
<reference evidence="1 2" key="2">
    <citation type="journal article" date="2022" name="Mol. Ecol. Resour.">
        <title>The genomes of chicory, endive, great burdock and yacon provide insights into Asteraceae paleo-polyploidization history and plant inulin production.</title>
        <authorList>
            <person name="Fan W."/>
            <person name="Wang S."/>
            <person name="Wang H."/>
            <person name="Wang A."/>
            <person name="Jiang F."/>
            <person name="Liu H."/>
            <person name="Zhao H."/>
            <person name="Xu D."/>
            <person name="Zhang Y."/>
        </authorList>
    </citation>
    <scope>NUCLEOTIDE SEQUENCE [LARGE SCALE GENOMIC DNA]</scope>
    <source>
        <strain evidence="2">cv. Yunnan</strain>
        <tissue evidence="1">Leaves</tissue>
    </source>
</reference>
<evidence type="ECO:0000313" key="2">
    <source>
        <dbReference type="Proteomes" id="UP001056120"/>
    </source>
</evidence>
<dbReference type="EMBL" id="CM042026">
    <property type="protein sequence ID" value="KAI3804859.1"/>
    <property type="molecule type" value="Genomic_DNA"/>
</dbReference>
<sequence>MMKGECSWAQAKALENSLSEVENTNHATRVSHVKRKNELSFVEKLDDCMMFDHANSLTRTTIKPINATKFKIVNAASTTTTTAPVKLTTTNVKKPNDTRKNRRHHHNQTHDTHVVDQSEVYDEDVLEAAKTLMLMVNDHRYSIAESSVLIEEVKDPIDVGCKTVPVFDLNVALDVEEDHQ</sequence>
<keyword evidence="2" id="KW-1185">Reference proteome</keyword>
<name>A0ACB9IA61_9ASTR</name>
<accession>A0ACB9IA61</accession>